<dbReference type="Pfam" id="PF13377">
    <property type="entry name" value="Peripla_BP_3"/>
    <property type="match status" value="1"/>
</dbReference>
<evidence type="ECO:0000256" key="2">
    <source>
        <dbReference type="ARBA" id="ARBA00023125"/>
    </source>
</evidence>
<dbReference type="InterPro" id="IPR010982">
    <property type="entry name" value="Lambda_DNA-bd_dom_sf"/>
</dbReference>
<dbReference type="SUPFAM" id="SSF47413">
    <property type="entry name" value="lambda repressor-like DNA-binding domains"/>
    <property type="match status" value="1"/>
</dbReference>
<dbReference type="Gene3D" id="1.10.260.40">
    <property type="entry name" value="lambda repressor-like DNA-binding domains"/>
    <property type="match status" value="1"/>
</dbReference>
<dbReference type="InterPro" id="IPR000843">
    <property type="entry name" value="HTH_LacI"/>
</dbReference>
<dbReference type="PANTHER" id="PTHR30146">
    <property type="entry name" value="LACI-RELATED TRANSCRIPTIONAL REPRESSOR"/>
    <property type="match status" value="1"/>
</dbReference>
<dbReference type="SUPFAM" id="SSF53822">
    <property type="entry name" value="Periplasmic binding protein-like I"/>
    <property type="match status" value="1"/>
</dbReference>
<dbReference type="GO" id="GO:0003700">
    <property type="term" value="F:DNA-binding transcription factor activity"/>
    <property type="evidence" value="ECO:0007669"/>
    <property type="project" value="TreeGrafter"/>
</dbReference>
<dbReference type="InterPro" id="IPR046335">
    <property type="entry name" value="LacI/GalR-like_sensor"/>
</dbReference>
<keyword evidence="1" id="KW-0805">Transcription regulation</keyword>
<accession>A0A921SSG0</accession>
<dbReference type="CDD" id="cd01544">
    <property type="entry name" value="PBP1_GalR"/>
    <property type="match status" value="1"/>
</dbReference>
<dbReference type="SMART" id="SM00354">
    <property type="entry name" value="HTH_LACI"/>
    <property type="match status" value="1"/>
</dbReference>
<reference evidence="5" key="1">
    <citation type="journal article" date="2021" name="PeerJ">
        <title>Extensive microbial diversity within the chicken gut microbiome revealed by metagenomics and culture.</title>
        <authorList>
            <person name="Gilroy R."/>
            <person name="Ravi A."/>
            <person name="Getino M."/>
            <person name="Pursley I."/>
            <person name="Horton D.L."/>
            <person name="Alikhan N.F."/>
            <person name="Baker D."/>
            <person name="Gharbi K."/>
            <person name="Hall N."/>
            <person name="Watson M."/>
            <person name="Adriaenssens E.M."/>
            <person name="Foster-Nyarko E."/>
            <person name="Jarju S."/>
            <person name="Secka A."/>
            <person name="Antonio M."/>
            <person name="Oren A."/>
            <person name="Chaudhuri R.R."/>
            <person name="La Ragione R."/>
            <person name="Hildebrand F."/>
            <person name="Pallen M.J."/>
        </authorList>
    </citation>
    <scope>NUCLEOTIDE SEQUENCE</scope>
    <source>
        <strain evidence="5">CHK179-5677</strain>
    </source>
</reference>
<dbReference type="PROSITE" id="PS50932">
    <property type="entry name" value="HTH_LACI_2"/>
    <property type="match status" value="1"/>
</dbReference>
<dbReference type="AlphaFoldDB" id="A0A921SSG0"/>
<organism evidence="5 6">
    <name type="scientific">Pseudoflavonifractor capillosus</name>
    <dbReference type="NCBI Taxonomy" id="106588"/>
    <lineage>
        <taxon>Bacteria</taxon>
        <taxon>Bacillati</taxon>
        <taxon>Bacillota</taxon>
        <taxon>Clostridia</taxon>
        <taxon>Eubacteriales</taxon>
        <taxon>Oscillospiraceae</taxon>
        <taxon>Pseudoflavonifractor</taxon>
    </lineage>
</organism>
<feature type="domain" description="HTH lacI-type" evidence="4">
    <location>
        <begin position="2"/>
        <end position="58"/>
    </location>
</feature>
<evidence type="ECO:0000259" key="4">
    <source>
        <dbReference type="PROSITE" id="PS50932"/>
    </source>
</evidence>
<keyword evidence="3" id="KW-0804">Transcription</keyword>
<dbReference type="Gene3D" id="3.40.50.2300">
    <property type="match status" value="2"/>
</dbReference>
<dbReference type="Proteomes" id="UP000760668">
    <property type="component" value="Unassembled WGS sequence"/>
</dbReference>
<comment type="caution">
    <text evidence="5">The sequence shown here is derived from an EMBL/GenBank/DDBJ whole genome shotgun (WGS) entry which is preliminary data.</text>
</comment>
<reference evidence="5" key="2">
    <citation type="submission" date="2021-09" db="EMBL/GenBank/DDBJ databases">
        <authorList>
            <person name="Gilroy R."/>
        </authorList>
    </citation>
    <scope>NUCLEOTIDE SEQUENCE</scope>
    <source>
        <strain evidence="5">CHK179-5677</strain>
    </source>
</reference>
<evidence type="ECO:0000256" key="3">
    <source>
        <dbReference type="ARBA" id="ARBA00023163"/>
    </source>
</evidence>
<evidence type="ECO:0000313" key="5">
    <source>
        <dbReference type="EMBL" id="HJG86154.1"/>
    </source>
</evidence>
<dbReference type="InterPro" id="IPR028082">
    <property type="entry name" value="Peripla_BP_I"/>
</dbReference>
<evidence type="ECO:0000313" key="6">
    <source>
        <dbReference type="Proteomes" id="UP000760668"/>
    </source>
</evidence>
<keyword evidence="2 5" id="KW-0238">DNA-binding</keyword>
<dbReference type="RefSeq" id="WP_295369426.1">
    <property type="nucleotide sequence ID" value="NZ_DYUC01000029.1"/>
</dbReference>
<evidence type="ECO:0000256" key="1">
    <source>
        <dbReference type="ARBA" id="ARBA00023015"/>
    </source>
</evidence>
<gene>
    <name evidence="5" type="ORF">K8V01_03900</name>
</gene>
<protein>
    <submittedName>
        <fullName evidence="5">LacI family DNA-binding transcriptional regulator</fullName>
    </submittedName>
</protein>
<proteinExistence type="predicted"/>
<dbReference type="CDD" id="cd01392">
    <property type="entry name" value="HTH_LacI"/>
    <property type="match status" value="1"/>
</dbReference>
<sequence>MATLKELSDSTGYSPATISRILTGDPSLTVSDEARKRVLEEAGRLDYAATRSRRGRTPKMLLQVGVAEMLTPEQQLADPYYLYLRNFVEQACAERRYAFLPLERRGEEGFAPPEGTAPDGIIALGIFTRAQQAALSAVSPNLVFLDSSPDEARFDSVVLNYALGIRLALDHLLSLGHTRIGFIGPSEKLGDCKEPAPEVRRSCFISMVEERGLLDASLLVEAPMESRATAAAVSAFLDRRTSPPTAFLAANEENAMGASRALEARGLSVPGDVSLVSFNDTPLSQLMTPPLTSVSTHADEMARTAVGLLGERAASVAGRPVRTLPQKVVVPPTLAVRESTAPPARR</sequence>
<dbReference type="EMBL" id="DYUC01000029">
    <property type="protein sequence ID" value="HJG86154.1"/>
    <property type="molecule type" value="Genomic_DNA"/>
</dbReference>
<dbReference type="PANTHER" id="PTHR30146:SF149">
    <property type="entry name" value="HTH-TYPE TRANSCRIPTIONAL REGULATOR EBGR"/>
    <property type="match status" value="1"/>
</dbReference>
<dbReference type="GO" id="GO:0000976">
    <property type="term" value="F:transcription cis-regulatory region binding"/>
    <property type="evidence" value="ECO:0007669"/>
    <property type="project" value="TreeGrafter"/>
</dbReference>
<name>A0A921SSG0_9FIRM</name>